<reference evidence="1" key="1">
    <citation type="submission" date="2022-07" db="EMBL/GenBank/DDBJ databases">
        <title>Chromosome-level genome of Muraenolepis orangiensis.</title>
        <authorList>
            <person name="Kim J."/>
        </authorList>
    </citation>
    <scope>NUCLEOTIDE SEQUENCE</scope>
    <source>
        <strain evidence="1">KU_S4_2022</strain>
        <tissue evidence="1">Muscle</tissue>
    </source>
</reference>
<evidence type="ECO:0000313" key="2">
    <source>
        <dbReference type="Proteomes" id="UP001148018"/>
    </source>
</evidence>
<dbReference type="AlphaFoldDB" id="A0A9Q0IS00"/>
<organism evidence="1 2">
    <name type="scientific">Muraenolepis orangiensis</name>
    <name type="common">Patagonian moray cod</name>
    <dbReference type="NCBI Taxonomy" id="630683"/>
    <lineage>
        <taxon>Eukaryota</taxon>
        <taxon>Metazoa</taxon>
        <taxon>Chordata</taxon>
        <taxon>Craniata</taxon>
        <taxon>Vertebrata</taxon>
        <taxon>Euteleostomi</taxon>
        <taxon>Actinopterygii</taxon>
        <taxon>Neopterygii</taxon>
        <taxon>Teleostei</taxon>
        <taxon>Neoteleostei</taxon>
        <taxon>Acanthomorphata</taxon>
        <taxon>Zeiogadaria</taxon>
        <taxon>Gadariae</taxon>
        <taxon>Gadiformes</taxon>
        <taxon>Muraenolepidoidei</taxon>
        <taxon>Muraenolepididae</taxon>
        <taxon>Muraenolepis</taxon>
    </lineage>
</organism>
<name>A0A9Q0IS00_9TELE</name>
<proteinExistence type="predicted"/>
<sequence length="87" mass="9132">MTDVDSFMASRRSGRRNAVFLGDFTTANQGGGSSTSAPAATPELSHDLAQLRVNTSGVSEVHSEPCTTLLHLPFVKLDFGVFYGAGA</sequence>
<accession>A0A9Q0IS00</accession>
<evidence type="ECO:0000313" key="1">
    <source>
        <dbReference type="EMBL" id="KAJ3611097.1"/>
    </source>
</evidence>
<gene>
    <name evidence="1" type="ORF">NHX12_021113</name>
</gene>
<protein>
    <submittedName>
        <fullName evidence="1">Uncharacterized protein</fullName>
    </submittedName>
</protein>
<dbReference type="Proteomes" id="UP001148018">
    <property type="component" value="Unassembled WGS sequence"/>
</dbReference>
<comment type="caution">
    <text evidence="1">The sequence shown here is derived from an EMBL/GenBank/DDBJ whole genome shotgun (WGS) entry which is preliminary data.</text>
</comment>
<keyword evidence="2" id="KW-1185">Reference proteome</keyword>
<dbReference type="EMBL" id="JANIIK010000037">
    <property type="protein sequence ID" value="KAJ3611097.1"/>
    <property type="molecule type" value="Genomic_DNA"/>
</dbReference>
<dbReference type="OrthoDB" id="9934738at2759"/>